<dbReference type="PANTHER" id="PTHR30532:SF1">
    <property type="entry name" value="IRON(3+)-HYDROXAMATE-BINDING PROTEIN FHUD"/>
    <property type="match status" value="1"/>
</dbReference>
<feature type="region of interest" description="Disordered" evidence="4">
    <location>
        <begin position="33"/>
        <end position="74"/>
    </location>
</feature>
<reference evidence="7" key="1">
    <citation type="submission" date="2017-01" db="EMBL/GenBank/DDBJ databases">
        <authorList>
            <person name="Varghese N."/>
            <person name="Submissions S."/>
        </authorList>
    </citation>
    <scope>NUCLEOTIDE SEQUENCE [LARGE SCALE GENOMIC DNA]</scope>
    <source>
        <strain evidence="7">CGMCC 1.7737</strain>
    </source>
</reference>
<evidence type="ECO:0000313" key="6">
    <source>
        <dbReference type="EMBL" id="SIR81681.1"/>
    </source>
</evidence>
<dbReference type="AlphaFoldDB" id="A0A1N7E0W1"/>
<evidence type="ECO:0000256" key="1">
    <source>
        <dbReference type="ARBA" id="ARBA00004196"/>
    </source>
</evidence>
<keyword evidence="2" id="KW-0813">Transport</keyword>
<protein>
    <submittedName>
        <fullName evidence="6">Ferrichrome-binding protein</fullName>
    </submittedName>
</protein>
<dbReference type="Gene3D" id="3.40.50.1980">
    <property type="entry name" value="Nitrogenase molybdenum iron protein domain"/>
    <property type="match status" value="2"/>
</dbReference>
<dbReference type="InterPro" id="IPR002491">
    <property type="entry name" value="ABC_transptr_periplasmic_BD"/>
</dbReference>
<accession>A0A1N7E0W1</accession>
<comment type="subcellular location">
    <subcellularLocation>
        <location evidence="1">Cell envelope</location>
    </subcellularLocation>
</comment>
<dbReference type="EMBL" id="FTNO01000005">
    <property type="protein sequence ID" value="SIR81681.1"/>
    <property type="molecule type" value="Genomic_DNA"/>
</dbReference>
<evidence type="ECO:0000256" key="4">
    <source>
        <dbReference type="SAM" id="MobiDB-lite"/>
    </source>
</evidence>
<proteinExistence type="predicted"/>
<evidence type="ECO:0000256" key="3">
    <source>
        <dbReference type="ARBA" id="ARBA00022729"/>
    </source>
</evidence>
<dbReference type="InterPro" id="IPR051313">
    <property type="entry name" value="Bact_iron-sidero_bind"/>
</dbReference>
<keyword evidence="7" id="KW-1185">Reference proteome</keyword>
<dbReference type="RefSeq" id="WP_076431785.1">
    <property type="nucleotide sequence ID" value="NZ_FTNO01000005.1"/>
</dbReference>
<feature type="compositionally biased region" description="Gly residues" evidence="4">
    <location>
        <begin position="46"/>
        <end position="57"/>
    </location>
</feature>
<keyword evidence="3" id="KW-0732">Signal</keyword>
<dbReference type="SUPFAM" id="SSF53807">
    <property type="entry name" value="Helical backbone' metal receptor"/>
    <property type="match status" value="1"/>
</dbReference>
<evidence type="ECO:0000256" key="2">
    <source>
        <dbReference type="ARBA" id="ARBA00022448"/>
    </source>
</evidence>
<dbReference type="Proteomes" id="UP000186914">
    <property type="component" value="Unassembled WGS sequence"/>
</dbReference>
<evidence type="ECO:0000259" key="5">
    <source>
        <dbReference type="PROSITE" id="PS50983"/>
    </source>
</evidence>
<organism evidence="6 7">
    <name type="scientific">Haladaptatus litoreus</name>
    <dbReference type="NCBI Taxonomy" id="553468"/>
    <lineage>
        <taxon>Archaea</taxon>
        <taxon>Methanobacteriati</taxon>
        <taxon>Methanobacteriota</taxon>
        <taxon>Stenosarchaea group</taxon>
        <taxon>Halobacteria</taxon>
        <taxon>Halobacteriales</taxon>
        <taxon>Haladaptataceae</taxon>
        <taxon>Haladaptatus</taxon>
    </lineage>
</organism>
<feature type="domain" description="Fe/B12 periplasmic-binding" evidence="5">
    <location>
        <begin position="85"/>
        <end position="384"/>
    </location>
</feature>
<gene>
    <name evidence="6" type="ORF">SAMN05421858_3919</name>
</gene>
<dbReference type="Pfam" id="PF01497">
    <property type="entry name" value="Peripla_BP_2"/>
    <property type="match status" value="1"/>
</dbReference>
<dbReference type="PROSITE" id="PS50983">
    <property type="entry name" value="FE_B12_PBP"/>
    <property type="match status" value="1"/>
</dbReference>
<evidence type="ECO:0000313" key="7">
    <source>
        <dbReference type="Proteomes" id="UP000186914"/>
    </source>
</evidence>
<dbReference type="PANTHER" id="PTHR30532">
    <property type="entry name" value="IRON III DICITRATE-BINDING PERIPLASMIC PROTEIN"/>
    <property type="match status" value="1"/>
</dbReference>
<sequence>MSMVADESKPVTRRRFITGSGVASAALLAGCTSGNDDSDETQTSTGGTGDGDGGTGSDGTTTQSGPYSVSMEPVGEVEFESVPETWLTYEAGYADMGVALGMGDSLQAIGLPSRFHTQYYDELSGVSMDKSSLTTLYSEGVDREIFFQLDSDVHLIDPNWLVNNSAFGLEQQDVDQIGSQVAPFFGNTIFRRTDSWHDYQYYTMYEAFGKIAKVFKQEERYQQFKSFHDDYISGLQSELPAESDRPSAMLLWQAENEPMEFSPYRLSDKGTNKKQWHDLGVKDALDGTGIEGLSTTERGTVDYETLLEVDPEVILLRGHETKSKEEFQNTVVSFMKNHNVASDLQAVKNDRVFRGGPIYQGPIINLFTTESAATSLYPDTFSGKLFDREKVADIITG</sequence>
<name>A0A1N7E0W1_9EURY</name>